<proteinExistence type="predicted"/>
<sequence>MQRLLPLQRLQQLPLLAVLKIPKKSKASVSYSKIAKLGSHWRTVHILPKLAALSRAA</sequence>
<dbReference type="Proteomes" id="UP000074914">
    <property type="component" value="Chromosome"/>
</dbReference>
<gene>
    <name evidence="1" type="ORF">CPter291_1132</name>
</gene>
<protein>
    <submittedName>
        <fullName evidence="1">Uncharacterized protein</fullName>
    </submittedName>
</protein>
<keyword evidence="2" id="KW-1185">Reference proteome</keyword>
<evidence type="ECO:0000313" key="1">
    <source>
        <dbReference type="EMBL" id="AMP13408.1"/>
    </source>
</evidence>
<reference evidence="1 2" key="1">
    <citation type="submission" date="2015-11" db="EMBL/GenBank/DDBJ databases">
        <title>Exploring the genomic traits of fungus-feeding bacterial genus Collimonas.</title>
        <authorList>
            <person name="Song C."/>
            <person name="Schmidt R."/>
            <person name="de Jager V."/>
            <person name="Krzyzanowska D."/>
            <person name="Jongedijk E."/>
            <person name="Cankar K."/>
            <person name="Beekwilder J."/>
            <person name="van Veen A."/>
            <person name="de Boer W."/>
            <person name="van Veen J.A."/>
            <person name="Garbeva P."/>
        </authorList>
    </citation>
    <scope>NUCLEOTIDE SEQUENCE [LARGE SCALE GENOMIC DNA]</scope>
    <source>
        <strain evidence="1 2">Ter291</strain>
    </source>
</reference>
<organism evidence="1 2">
    <name type="scientific">Collimonas pratensis</name>
    <dbReference type="NCBI Taxonomy" id="279113"/>
    <lineage>
        <taxon>Bacteria</taxon>
        <taxon>Pseudomonadati</taxon>
        <taxon>Pseudomonadota</taxon>
        <taxon>Betaproteobacteria</taxon>
        <taxon>Burkholderiales</taxon>
        <taxon>Oxalobacteraceae</taxon>
        <taxon>Collimonas</taxon>
    </lineage>
</organism>
<evidence type="ECO:0000313" key="2">
    <source>
        <dbReference type="Proteomes" id="UP000074914"/>
    </source>
</evidence>
<accession>A0ABN4M6K5</accession>
<dbReference type="EMBL" id="CP013236">
    <property type="protein sequence ID" value="AMP13408.1"/>
    <property type="molecule type" value="Genomic_DNA"/>
</dbReference>
<name>A0ABN4M6K5_9BURK</name>